<keyword evidence="2" id="KW-1185">Reference proteome</keyword>
<dbReference type="GO" id="GO:0003676">
    <property type="term" value="F:nucleic acid binding"/>
    <property type="evidence" value="ECO:0007669"/>
    <property type="project" value="InterPro"/>
</dbReference>
<dbReference type="Gene3D" id="3.30.420.10">
    <property type="entry name" value="Ribonuclease H-like superfamily/Ribonuclease H"/>
    <property type="match status" value="1"/>
</dbReference>
<proteinExistence type="predicted"/>
<comment type="caution">
    <text evidence="1">The sequence shown here is derived from an EMBL/GenBank/DDBJ whole genome shotgun (WGS) entry which is preliminary data.</text>
</comment>
<evidence type="ECO:0000313" key="2">
    <source>
        <dbReference type="Proteomes" id="UP000670152"/>
    </source>
</evidence>
<reference evidence="1 2" key="1">
    <citation type="submission" date="2020-02" db="EMBL/GenBank/DDBJ databases">
        <title>Relaxed selection underlies rapid genomic changes in the transitions from sociality to social parasitism in ants.</title>
        <authorList>
            <person name="Bi X."/>
        </authorList>
    </citation>
    <scope>NUCLEOTIDE SEQUENCE [LARGE SCALE GENOMIC DNA]</scope>
    <source>
        <strain evidence="1">BGI-DK2014b</strain>
        <tissue evidence="1">Whole body</tissue>
    </source>
</reference>
<dbReference type="InterPro" id="IPR052709">
    <property type="entry name" value="Transposase-MT_Hybrid"/>
</dbReference>
<gene>
    <name evidence="1" type="primary">Setmar_107</name>
    <name evidence="1" type="ORF">G6Z77_0013507</name>
</gene>
<dbReference type="Proteomes" id="UP000670152">
    <property type="component" value="Unassembled WGS sequence"/>
</dbReference>
<keyword evidence="1" id="KW-0808">Transferase</keyword>
<dbReference type="GO" id="GO:0032259">
    <property type="term" value="P:methylation"/>
    <property type="evidence" value="ECO:0007669"/>
    <property type="project" value="UniProtKB-KW"/>
</dbReference>
<accession>A0A836EW31</accession>
<feature type="non-terminal residue" evidence="1">
    <location>
        <position position="1"/>
    </location>
</feature>
<dbReference type="PANTHER" id="PTHR46060">
    <property type="entry name" value="MARINER MOS1 TRANSPOSASE-LIKE PROTEIN"/>
    <property type="match status" value="1"/>
</dbReference>
<feature type="non-terminal residue" evidence="1">
    <location>
        <position position="224"/>
    </location>
</feature>
<sequence>MEKNEFRVVIKHLHIKAELDNVRSTSAPAFATALVETTGISHGTVISILHEQLGMKKLSARWVPRLLTVDRVTKTMFGDVLTRSDEGEDREVDRKGDGHSFLGCTRYNSYRLSSVEANYQWRLGEEESALPSSQCMGSSGTKFNEFRYELLSHPAYSPDLAPYNYFLFPNLKKWLGGKRFATREQLKTEAYFESLDKSYYSNFLKKLENSWIKCIELKGDYIEK</sequence>
<dbReference type="AlphaFoldDB" id="A0A836EW31"/>
<dbReference type="EMBL" id="JAANIB010009633">
    <property type="protein sequence ID" value="KAG5321621.1"/>
    <property type="molecule type" value="Genomic_DNA"/>
</dbReference>
<dbReference type="OrthoDB" id="6622399at2759"/>
<dbReference type="InterPro" id="IPR036397">
    <property type="entry name" value="RNaseH_sf"/>
</dbReference>
<protein>
    <submittedName>
        <fullName evidence="1">SETMR methyltransferase</fullName>
    </submittedName>
</protein>
<evidence type="ECO:0000313" key="1">
    <source>
        <dbReference type="EMBL" id="KAG5321621.1"/>
    </source>
</evidence>
<organism evidence="1 2">
    <name type="scientific">Acromyrmex heyeri</name>
    <dbReference type="NCBI Taxonomy" id="230685"/>
    <lineage>
        <taxon>Eukaryota</taxon>
        <taxon>Metazoa</taxon>
        <taxon>Ecdysozoa</taxon>
        <taxon>Arthropoda</taxon>
        <taxon>Hexapoda</taxon>
        <taxon>Insecta</taxon>
        <taxon>Pterygota</taxon>
        <taxon>Neoptera</taxon>
        <taxon>Endopterygota</taxon>
        <taxon>Hymenoptera</taxon>
        <taxon>Apocrita</taxon>
        <taxon>Aculeata</taxon>
        <taxon>Formicoidea</taxon>
        <taxon>Formicidae</taxon>
        <taxon>Myrmicinae</taxon>
        <taxon>Acromyrmex</taxon>
    </lineage>
</organism>
<dbReference type="PANTHER" id="PTHR46060:SF1">
    <property type="entry name" value="MARINER MOS1 TRANSPOSASE-LIKE PROTEIN"/>
    <property type="match status" value="1"/>
</dbReference>
<name>A0A836EW31_9HYME</name>
<dbReference type="GO" id="GO:0008168">
    <property type="term" value="F:methyltransferase activity"/>
    <property type="evidence" value="ECO:0007669"/>
    <property type="project" value="UniProtKB-KW"/>
</dbReference>
<keyword evidence="1" id="KW-0489">Methyltransferase</keyword>